<dbReference type="Proteomes" id="UP001244207">
    <property type="component" value="Unassembled WGS sequence"/>
</dbReference>
<keyword evidence="3" id="KW-1185">Reference proteome</keyword>
<feature type="region of interest" description="Disordered" evidence="1">
    <location>
        <begin position="1"/>
        <end position="20"/>
    </location>
</feature>
<dbReference type="Gene3D" id="2.40.50.140">
    <property type="entry name" value="Nucleic acid-binding proteins"/>
    <property type="match status" value="1"/>
</dbReference>
<gene>
    <name evidence="2" type="ORF">BDZ83DRAFT_752880</name>
</gene>
<evidence type="ECO:0000313" key="2">
    <source>
        <dbReference type="EMBL" id="KAK1724046.1"/>
    </source>
</evidence>
<dbReference type="InterPro" id="IPR012340">
    <property type="entry name" value="NA-bd_OB-fold"/>
</dbReference>
<accession>A0AAD8UMH0</accession>
<dbReference type="EMBL" id="JAHMHS010000056">
    <property type="protein sequence ID" value="KAK1724046.1"/>
    <property type="molecule type" value="Genomic_DNA"/>
</dbReference>
<evidence type="ECO:0000256" key="1">
    <source>
        <dbReference type="SAM" id="MobiDB-lite"/>
    </source>
</evidence>
<comment type="caution">
    <text evidence="2">The sequence shown here is derived from an EMBL/GenBank/DDBJ whole genome shotgun (WGS) entry which is preliminary data.</text>
</comment>
<protein>
    <submittedName>
        <fullName evidence="2">Uncharacterized protein</fullName>
    </submittedName>
</protein>
<dbReference type="GeneID" id="85398164"/>
<dbReference type="AlphaFoldDB" id="A0AAD8UMH0"/>
<reference evidence="2" key="1">
    <citation type="submission" date="2021-12" db="EMBL/GenBank/DDBJ databases">
        <title>Comparative genomics, transcriptomics and evolutionary studies reveal genomic signatures of adaptation to plant cell wall in hemibiotrophic fungi.</title>
        <authorList>
            <consortium name="DOE Joint Genome Institute"/>
            <person name="Baroncelli R."/>
            <person name="Diaz J.F."/>
            <person name="Benocci T."/>
            <person name="Peng M."/>
            <person name="Battaglia E."/>
            <person name="Haridas S."/>
            <person name="Andreopoulos W."/>
            <person name="Labutti K."/>
            <person name="Pangilinan J."/>
            <person name="Floch G.L."/>
            <person name="Makela M.R."/>
            <person name="Henrissat B."/>
            <person name="Grigoriev I.V."/>
            <person name="Crouch J.A."/>
            <person name="De Vries R.P."/>
            <person name="Sukno S.A."/>
            <person name="Thon M.R."/>
        </authorList>
    </citation>
    <scope>NUCLEOTIDE SEQUENCE</scope>
    <source>
        <strain evidence="2">CBS 112980</strain>
    </source>
</reference>
<name>A0AAD8UMH0_GLOAC</name>
<feature type="non-terminal residue" evidence="2">
    <location>
        <position position="96"/>
    </location>
</feature>
<dbReference type="SUPFAM" id="SSF50249">
    <property type="entry name" value="Nucleic acid-binding proteins"/>
    <property type="match status" value="1"/>
</dbReference>
<dbReference type="RefSeq" id="XP_060364101.1">
    <property type="nucleotide sequence ID" value="XM_060514266.1"/>
</dbReference>
<evidence type="ECO:0000313" key="3">
    <source>
        <dbReference type="Proteomes" id="UP001244207"/>
    </source>
</evidence>
<proteinExistence type="predicted"/>
<sequence>MADEAAPTSKKGAKKAEAKAKKEAMKAARAAELAQQAAAVTLEDDPAQDNYGTKPVFSKDAEEVEIRELNDSHNGKTVIVRAWLQNSRVQSAKMGF</sequence>
<organism evidence="2 3">
    <name type="scientific">Glomerella acutata</name>
    <name type="common">Colletotrichum acutatum</name>
    <dbReference type="NCBI Taxonomy" id="27357"/>
    <lineage>
        <taxon>Eukaryota</taxon>
        <taxon>Fungi</taxon>
        <taxon>Dikarya</taxon>
        <taxon>Ascomycota</taxon>
        <taxon>Pezizomycotina</taxon>
        <taxon>Sordariomycetes</taxon>
        <taxon>Hypocreomycetidae</taxon>
        <taxon>Glomerellales</taxon>
        <taxon>Glomerellaceae</taxon>
        <taxon>Colletotrichum</taxon>
        <taxon>Colletotrichum acutatum species complex</taxon>
    </lineage>
</organism>